<protein>
    <recommendedName>
        <fullName evidence="4">DUF4476 domain-containing protein</fullName>
    </recommendedName>
</protein>
<feature type="signal peptide" evidence="1">
    <location>
        <begin position="1"/>
        <end position="20"/>
    </location>
</feature>
<sequence>MQRIFLLILLFFLNAGSFYGQTKSDSCNCPSSKYAGTKADTVFHLSTHKSIALCGYKNPDSKPTTYSEFVLAVCGKSEIIGFWDALVNCQLTVNQNHLVIEQVESLPTGSKFQFQDVIWTIEKLSFDKDVLIRTKEVNRTIKKYNSTQIQTVLAAFEKTKPGITDVKMKIVYQLFMATISGNKKARTYFNTFENKVGTLSGANAEAYTDLKKKLAAWDQPLPISI</sequence>
<evidence type="ECO:0000313" key="2">
    <source>
        <dbReference type="EMBL" id="MBC5845451.1"/>
    </source>
</evidence>
<comment type="caution">
    <text evidence="2">The sequence shown here is derived from an EMBL/GenBank/DDBJ whole genome shotgun (WGS) entry which is preliminary data.</text>
</comment>
<keyword evidence="3" id="KW-1185">Reference proteome</keyword>
<evidence type="ECO:0008006" key="4">
    <source>
        <dbReference type="Google" id="ProtNLM"/>
    </source>
</evidence>
<dbReference type="Proteomes" id="UP000641454">
    <property type="component" value="Unassembled WGS sequence"/>
</dbReference>
<accession>A0A923N149</accession>
<keyword evidence="1" id="KW-0732">Signal</keyword>
<dbReference type="RefSeq" id="WP_187020014.1">
    <property type="nucleotide sequence ID" value="NZ_JACRUK010000039.1"/>
</dbReference>
<organism evidence="2 3">
    <name type="scientific">Flavobacterium muglaense</name>
    <dbReference type="NCBI Taxonomy" id="2764716"/>
    <lineage>
        <taxon>Bacteria</taxon>
        <taxon>Pseudomonadati</taxon>
        <taxon>Bacteroidota</taxon>
        <taxon>Flavobacteriia</taxon>
        <taxon>Flavobacteriales</taxon>
        <taxon>Flavobacteriaceae</taxon>
        <taxon>Flavobacterium</taxon>
    </lineage>
</organism>
<gene>
    <name evidence="2" type="ORF">H8R25_13515</name>
</gene>
<evidence type="ECO:0000256" key="1">
    <source>
        <dbReference type="SAM" id="SignalP"/>
    </source>
</evidence>
<dbReference type="EMBL" id="JACRUL010000038">
    <property type="protein sequence ID" value="MBC5845451.1"/>
    <property type="molecule type" value="Genomic_DNA"/>
</dbReference>
<reference evidence="2 3" key="1">
    <citation type="submission" date="2020-08" db="EMBL/GenBank/DDBJ databases">
        <title>Description of novel Flavobacterium F-392 isolate.</title>
        <authorList>
            <person name="Saticioglu I.B."/>
            <person name="Duman M."/>
            <person name="Altun S."/>
        </authorList>
    </citation>
    <scope>NUCLEOTIDE SEQUENCE [LARGE SCALE GENOMIC DNA]</scope>
    <source>
        <strain evidence="2 3">F-392</strain>
    </source>
</reference>
<proteinExistence type="predicted"/>
<evidence type="ECO:0000313" key="3">
    <source>
        <dbReference type="Proteomes" id="UP000641454"/>
    </source>
</evidence>
<name>A0A923N149_9FLAO</name>
<feature type="chain" id="PRO_5037435633" description="DUF4476 domain-containing protein" evidence="1">
    <location>
        <begin position="21"/>
        <end position="225"/>
    </location>
</feature>
<dbReference type="AlphaFoldDB" id="A0A923N149"/>